<name>A0ABS7PP44_9SPHN</name>
<feature type="chain" id="PRO_5046229874" description="Tetratricopeptide repeat protein" evidence="1">
    <location>
        <begin position="20"/>
        <end position="504"/>
    </location>
</feature>
<gene>
    <name evidence="2" type="ORF">K7G82_11935</name>
</gene>
<dbReference type="Proteomes" id="UP000706039">
    <property type="component" value="Unassembled WGS sequence"/>
</dbReference>
<proteinExistence type="predicted"/>
<evidence type="ECO:0000313" key="2">
    <source>
        <dbReference type="EMBL" id="MBY8823008.1"/>
    </source>
</evidence>
<dbReference type="RefSeq" id="WP_222990044.1">
    <property type="nucleotide sequence ID" value="NZ_JAINVV010000004.1"/>
</dbReference>
<keyword evidence="1" id="KW-0732">Signal</keyword>
<organism evidence="2 3">
    <name type="scientific">Sphingomonas colocasiae</name>
    <dbReference type="NCBI Taxonomy" id="1848973"/>
    <lineage>
        <taxon>Bacteria</taxon>
        <taxon>Pseudomonadati</taxon>
        <taxon>Pseudomonadota</taxon>
        <taxon>Alphaproteobacteria</taxon>
        <taxon>Sphingomonadales</taxon>
        <taxon>Sphingomonadaceae</taxon>
        <taxon>Sphingomonas</taxon>
    </lineage>
</organism>
<evidence type="ECO:0000313" key="3">
    <source>
        <dbReference type="Proteomes" id="UP000706039"/>
    </source>
</evidence>
<comment type="caution">
    <text evidence="2">The sequence shown here is derived from an EMBL/GenBank/DDBJ whole genome shotgun (WGS) entry which is preliminary data.</text>
</comment>
<reference evidence="2 3" key="1">
    <citation type="submission" date="2021-08" db="EMBL/GenBank/DDBJ databases">
        <authorList>
            <person name="Tuo L."/>
        </authorList>
    </citation>
    <scope>NUCLEOTIDE SEQUENCE [LARGE SCALE GENOMIC DNA]</scope>
    <source>
        <strain evidence="2 3">JCM 31229</strain>
    </source>
</reference>
<keyword evidence="3" id="KW-1185">Reference proteome</keyword>
<accession>A0ABS7PP44</accession>
<protein>
    <recommendedName>
        <fullName evidence="4">Tetratricopeptide repeat protein</fullName>
    </recommendedName>
</protein>
<dbReference type="EMBL" id="JAINVV010000004">
    <property type="protein sequence ID" value="MBY8823008.1"/>
    <property type="molecule type" value="Genomic_DNA"/>
</dbReference>
<sequence>MTALLTILPALLIAAPANASEKQGAATSIRGGSVDAELADLQREVSGRQYRSAIDRLDRIVKMPLPAEQRQRMAMLQAMLFVADGDRAKGLKAIAAVRSLDPQAIEPAVIMLEFARGFRDLEITRMAMDALMEHGPTGAREIGFRDAMWVVRKLNEDNRKSEADAFVVRLEASGGASAEIATRERLKLMAARISIKAGRIDEAARAMRGVNSPGPLREALVDRIYAPIWPALEAQAGPHMRIAAAAAVEEAHTAWDGSRDPSPVVIRALAEAYFQAGRFEEADALASRFAATAQEAAAVGNEGGWVIDLHADILRVMGRVEDADKRYAAMPKLDGRETAWLVSMMINRLHMLVGDRRWTEASALQGDVERAATQHGTPYARQLVRRMKLCIAHAVKPGQDLSGMIGEITAHEKDAVGSTAEALMCVGRMDEAEAEVVRALADPDHADSAIDSLQPFASAPDHVRTIWTDGWAELGRRPTVQAALDKVGRVLPEALWPVKKATMR</sequence>
<feature type="signal peptide" evidence="1">
    <location>
        <begin position="1"/>
        <end position="19"/>
    </location>
</feature>
<evidence type="ECO:0008006" key="4">
    <source>
        <dbReference type="Google" id="ProtNLM"/>
    </source>
</evidence>
<evidence type="ECO:0000256" key="1">
    <source>
        <dbReference type="SAM" id="SignalP"/>
    </source>
</evidence>